<dbReference type="EMBL" id="CP022163">
    <property type="protein sequence ID" value="ATB33861.1"/>
    <property type="molecule type" value="Genomic_DNA"/>
</dbReference>
<dbReference type="PANTHER" id="PTHR30437:SF5">
    <property type="entry name" value="REGULATOR OF NUCLEOSIDE DIPHOSPHATE KINASE"/>
    <property type="match status" value="1"/>
</dbReference>
<dbReference type="SUPFAM" id="SSF54534">
    <property type="entry name" value="FKBP-like"/>
    <property type="match status" value="1"/>
</dbReference>
<dbReference type="GO" id="GO:0003677">
    <property type="term" value="F:DNA binding"/>
    <property type="evidence" value="ECO:0007669"/>
    <property type="project" value="InterPro"/>
</dbReference>
<dbReference type="PANTHER" id="PTHR30437">
    <property type="entry name" value="TRANSCRIPTION ELONGATION FACTOR GREA"/>
    <property type="match status" value="1"/>
</dbReference>
<dbReference type="InterPro" id="IPR029462">
    <property type="entry name" value="Rnk_N"/>
</dbReference>
<dbReference type="RefSeq" id="WP_095981839.1">
    <property type="nucleotide sequence ID" value="NZ_CP022163.1"/>
</dbReference>
<dbReference type="InterPro" id="IPR023459">
    <property type="entry name" value="Tscrpt_elong_fac_GreA/B_fam"/>
</dbReference>
<keyword evidence="3" id="KW-0648">Protein biosynthesis</keyword>
<protein>
    <submittedName>
        <fullName evidence="3">Elongation factor GreAB</fullName>
    </submittedName>
</protein>
<evidence type="ECO:0000313" key="4">
    <source>
        <dbReference type="Proteomes" id="UP000217289"/>
    </source>
</evidence>
<dbReference type="GO" id="GO:0003746">
    <property type="term" value="F:translation elongation factor activity"/>
    <property type="evidence" value="ECO:0007669"/>
    <property type="project" value="UniProtKB-KW"/>
</dbReference>
<dbReference type="GO" id="GO:0070063">
    <property type="term" value="F:RNA polymerase binding"/>
    <property type="evidence" value="ECO:0007669"/>
    <property type="project" value="InterPro"/>
</dbReference>
<dbReference type="GO" id="GO:0032784">
    <property type="term" value="P:regulation of DNA-templated transcription elongation"/>
    <property type="evidence" value="ECO:0007669"/>
    <property type="project" value="InterPro"/>
</dbReference>
<dbReference type="Pfam" id="PF01272">
    <property type="entry name" value="GreA_GreB"/>
    <property type="match status" value="1"/>
</dbReference>
<proteinExistence type="predicted"/>
<dbReference type="NCBIfam" id="NF004396">
    <property type="entry name" value="PRK05753.1"/>
    <property type="match status" value="1"/>
</dbReference>
<dbReference type="GO" id="GO:0006354">
    <property type="term" value="P:DNA-templated transcription elongation"/>
    <property type="evidence" value="ECO:0007669"/>
    <property type="project" value="TreeGrafter"/>
</dbReference>
<feature type="domain" description="Regulator of nucleoside diphosphate kinase N-terminal" evidence="2">
    <location>
        <begin position="8"/>
        <end position="49"/>
    </location>
</feature>
<dbReference type="InterPro" id="IPR036953">
    <property type="entry name" value="GreA/GreB_C_sf"/>
</dbReference>
<feature type="domain" description="Transcription elongation factor GreA/GreB C-terminal" evidence="1">
    <location>
        <begin position="56"/>
        <end position="130"/>
    </location>
</feature>
<sequence length="141" mass="15446">MTERSSEPRIVVTSQDLERLRNVIDSTGDSRSLAASESLDAELARAIVVEPVQVSPDVVTMNSRVVYLDEQSQQTREVTLCYPKDASVAEGRVSVLAPIGAALLGLSVGQVIEWPLPRGQHKRLRIMSVPYQPEAAGHFHL</sequence>
<dbReference type="Gene3D" id="3.10.50.30">
    <property type="entry name" value="Transcription elongation factor, GreA/GreB, C-terminal domain"/>
    <property type="match status" value="1"/>
</dbReference>
<dbReference type="Pfam" id="PF14760">
    <property type="entry name" value="Rnk_N"/>
    <property type="match status" value="1"/>
</dbReference>
<evidence type="ECO:0000259" key="2">
    <source>
        <dbReference type="Pfam" id="PF14760"/>
    </source>
</evidence>
<gene>
    <name evidence="3" type="ORF">MEBOL_007362</name>
</gene>
<name>A0A250IRT4_9BACT</name>
<keyword evidence="4" id="KW-1185">Reference proteome</keyword>
<accession>A0A250IRT4</accession>
<dbReference type="Gene3D" id="1.10.286.20">
    <property type="match status" value="1"/>
</dbReference>
<reference evidence="3 4" key="1">
    <citation type="submission" date="2017-06" db="EMBL/GenBank/DDBJ databases">
        <authorList>
            <person name="Kim H.J."/>
            <person name="Triplett B.A."/>
        </authorList>
    </citation>
    <scope>NUCLEOTIDE SEQUENCE [LARGE SCALE GENOMIC DNA]</scope>
    <source>
        <strain evidence="3 4">DSM 14713</strain>
    </source>
</reference>
<dbReference type="AlphaFoldDB" id="A0A250IRT4"/>
<dbReference type="KEGG" id="mbd:MEBOL_007362"/>
<evidence type="ECO:0000313" key="3">
    <source>
        <dbReference type="EMBL" id="ATB33861.1"/>
    </source>
</evidence>
<organism evidence="3 4">
    <name type="scientific">Melittangium boletus DSM 14713</name>
    <dbReference type="NCBI Taxonomy" id="1294270"/>
    <lineage>
        <taxon>Bacteria</taxon>
        <taxon>Pseudomonadati</taxon>
        <taxon>Myxococcota</taxon>
        <taxon>Myxococcia</taxon>
        <taxon>Myxococcales</taxon>
        <taxon>Cystobacterineae</taxon>
        <taxon>Archangiaceae</taxon>
        <taxon>Melittangium</taxon>
    </lineage>
</organism>
<keyword evidence="3" id="KW-0251">Elongation factor</keyword>
<evidence type="ECO:0000259" key="1">
    <source>
        <dbReference type="Pfam" id="PF01272"/>
    </source>
</evidence>
<dbReference type="OrthoDB" id="192847at2"/>
<dbReference type="Proteomes" id="UP000217289">
    <property type="component" value="Chromosome"/>
</dbReference>
<dbReference type="InterPro" id="IPR001437">
    <property type="entry name" value="Tscrpt_elong_fac_GreA/B_C"/>
</dbReference>